<evidence type="ECO:0000313" key="1">
    <source>
        <dbReference type="EMBL" id="GGH68505.1"/>
    </source>
</evidence>
<comment type="caution">
    <text evidence="1">The sequence shown here is derived from an EMBL/GenBank/DDBJ whole genome shotgun (WGS) entry which is preliminary data.</text>
</comment>
<sequence length="130" mass="15420">MDETNFAHALLYELDQHFDPETGWSEAYQDMAYDIVQAFRKFEQPALAAEPILQCVERQLTSDPDWFAEFRVFLETLDTELLTTEYVKSLQRRPTSVCKEWLLRLGYSESQIEEIVNIRQQRFATIFTRT</sequence>
<keyword evidence="2" id="KW-1185">Reference proteome</keyword>
<gene>
    <name evidence="1" type="ORF">GCM10007362_02580</name>
</gene>
<organism evidence="1 2">
    <name type="scientific">Saccharibacillus endophyticus</name>
    <dbReference type="NCBI Taxonomy" id="2060666"/>
    <lineage>
        <taxon>Bacteria</taxon>
        <taxon>Bacillati</taxon>
        <taxon>Bacillota</taxon>
        <taxon>Bacilli</taxon>
        <taxon>Bacillales</taxon>
        <taxon>Paenibacillaceae</taxon>
        <taxon>Saccharibacillus</taxon>
    </lineage>
</organism>
<accession>A0ABQ1ZLA8</accession>
<dbReference type="EMBL" id="BMDD01000001">
    <property type="protein sequence ID" value="GGH68505.1"/>
    <property type="molecule type" value="Genomic_DNA"/>
</dbReference>
<reference evidence="2" key="1">
    <citation type="journal article" date="2019" name="Int. J. Syst. Evol. Microbiol.">
        <title>The Global Catalogue of Microorganisms (GCM) 10K type strain sequencing project: providing services to taxonomists for standard genome sequencing and annotation.</title>
        <authorList>
            <consortium name="The Broad Institute Genomics Platform"/>
            <consortium name="The Broad Institute Genome Sequencing Center for Infectious Disease"/>
            <person name="Wu L."/>
            <person name="Ma J."/>
        </authorList>
    </citation>
    <scope>NUCLEOTIDE SEQUENCE [LARGE SCALE GENOMIC DNA]</scope>
    <source>
        <strain evidence="2">CCM 8702</strain>
    </source>
</reference>
<evidence type="ECO:0008006" key="3">
    <source>
        <dbReference type="Google" id="ProtNLM"/>
    </source>
</evidence>
<name>A0ABQ1ZLA8_9BACL</name>
<evidence type="ECO:0000313" key="2">
    <source>
        <dbReference type="Proteomes" id="UP000605427"/>
    </source>
</evidence>
<dbReference type="RefSeq" id="WP_172237942.1">
    <property type="nucleotide sequence ID" value="NZ_BMDD01000001.1"/>
</dbReference>
<dbReference type="Proteomes" id="UP000605427">
    <property type="component" value="Unassembled WGS sequence"/>
</dbReference>
<proteinExistence type="predicted"/>
<protein>
    <recommendedName>
        <fullName evidence="3">CdiI immunity protein domain-containing protein</fullName>
    </recommendedName>
</protein>